<keyword evidence="4 8" id="KW-1133">Transmembrane helix</keyword>
<evidence type="ECO:0000256" key="1">
    <source>
        <dbReference type="ARBA" id="ARBA00004211"/>
    </source>
</evidence>
<accession>A0A9P4VS99</accession>
<evidence type="ECO:0000313" key="11">
    <source>
        <dbReference type="Proteomes" id="UP000799429"/>
    </source>
</evidence>
<evidence type="ECO:0000256" key="8">
    <source>
        <dbReference type="SAM" id="Phobius"/>
    </source>
</evidence>
<gene>
    <name evidence="10" type="ORF">M501DRAFT_1024964</name>
</gene>
<dbReference type="Gene3D" id="1.20.58.70">
    <property type="match status" value="1"/>
</dbReference>
<dbReference type="GO" id="GO:0005484">
    <property type="term" value="F:SNAP receptor activity"/>
    <property type="evidence" value="ECO:0007669"/>
    <property type="project" value="TreeGrafter"/>
</dbReference>
<evidence type="ECO:0000256" key="7">
    <source>
        <dbReference type="SAM" id="MobiDB-lite"/>
    </source>
</evidence>
<dbReference type="InterPro" id="IPR000727">
    <property type="entry name" value="T_SNARE_dom"/>
</dbReference>
<feature type="coiled-coil region" evidence="6">
    <location>
        <begin position="260"/>
        <end position="294"/>
    </location>
</feature>
<dbReference type="InterPro" id="IPR010989">
    <property type="entry name" value="SNARE"/>
</dbReference>
<dbReference type="GO" id="GO:0048278">
    <property type="term" value="P:vesicle docking"/>
    <property type="evidence" value="ECO:0007669"/>
    <property type="project" value="TreeGrafter"/>
</dbReference>
<comment type="caution">
    <text evidence="10">The sequence shown here is derived from an EMBL/GenBank/DDBJ whole genome shotgun (WGS) entry which is preliminary data.</text>
</comment>
<dbReference type="GO" id="GO:0031201">
    <property type="term" value="C:SNARE complex"/>
    <property type="evidence" value="ECO:0007669"/>
    <property type="project" value="TreeGrafter"/>
</dbReference>
<dbReference type="SUPFAM" id="SSF47661">
    <property type="entry name" value="t-snare proteins"/>
    <property type="match status" value="1"/>
</dbReference>
<dbReference type="GO" id="GO:0006887">
    <property type="term" value="P:exocytosis"/>
    <property type="evidence" value="ECO:0007669"/>
    <property type="project" value="TreeGrafter"/>
</dbReference>
<feature type="transmembrane region" description="Helical" evidence="8">
    <location>
        <begin position="324"/>
        <end position="347"/>
    </location>
</feature>
<dbReference type="SMART" id="SM00503">
    <property type="entry name" value="SynN"/>
    <property type="match status" value="1"/>
</dbReference>
<keyword evidence="5 8" id="KW-0472">Membrane</keyword>
<reference evidence="10" key="1">
    <citation type="journal article" date="2020" name="Stud. Mycol.">
        <title>101 Dothideomycetes genomes: a test case for predicting lifestyles and emergence of pathogens.</title>
        <authorList>
            <person name="Haridas S."/>
            <person name="Albert R."/>
            <person name="Binder M."/>
            <person name="Bloem J."/>
            <person name="Labutti K."/>
            <person name="Salamov A."/>
            <person name="Andreopoulos B."/>
            <person name="Baker S."/>
            <person name="Barry K."/>
            <person name="Bills G."/>
            <person name="Bluhm B."/>
            <person name="Cannon C."/>
            <person name="Castanera R."/>
            <person name="Culley D."/>
            <person name="Daum C."/>
            <person name="Ezra D."/>
            <person name="Gonzalez J."/>
            <person name="Henrissat B."/>
            <person name="Kuo A."/>
            <person name="Liang C."/>
            <person name="Lipzen A."/>
            <person name="Lutzoni F."/>
            <person name="Magnuson J."/>
            <person name="Mondo S."/>
            <person name="Nolan M."/>
            <person name="Ohm R."/>
            <person name="Pangilinan J."/>
            <person name="Park H.-J."/>
            <person name="Ramirez L."/>
            <person name="Alfaro M."/>
            <person name="Sun H."/>
            <person name="Tritt A."/>
            <person name="Yoshinaga Y."/>
            <person name="Zwiers L.-H."/>
            <person name="Turgeon B."/>
            <person name="Goodwin S."/>
            <person name="Spatafora J."/>
            <person name="Crous P."/>
            <person name="Grigoriev I."/>
        </authorList>
    </citation>
    <scope>NUCLEOTIDE SEQUENCE</scope>
    <source>
        <strain evidence="10">CBS 101060</strain>
    </source>
</reference>
<feature type="domain" description="T-SNARE coiled-coil homology" evidence="9">
    <location>
        <begin position="250"/>
        <end position="312"/>
    </location>
</feature>
<keyword evidence="6" id="KW-0175">Coiled coil</keyword>
<feature type="compositionally biased region" description="Low complexity" evidence="7">
    <location>
        <begin position="1"/>
        <end position="15"/>
    </location>
</feature>
<dbReference type="GO" id="GO:0006886">
    <property type="term" value="P:intracellular protein transport"/>
    <property type="evidence" value="ECO:0007669"/>
    <property type="project" value="TreeGrafter"/>
</dbReference>
<dbReference type="GO" id="GO:0005886">
    <property type="term" value="C:plasma membrane"/>
    <property type="evidence" value="ECO:0007669"/>
    <property type="project" value="TreeGrafter"/>
</dbReference>
<evidence type="ECO:0000256" key="2">
    <source>
        <dbReference type="ARBA" id="ARBA00009063"/>
    </source>
</evidence>
<comment type="similarity">
    <text evidence="2">Belongs to the syntaxin family.</text>
</comment>
<proteinExistence type="inferred from homology"/>
<keyword evidence="11" id="KW-1185">Reference proteome</keyword>
<dbReference type="OrthoDB" id="10255013at2759"/>
<evidence type="ECO:0000256" key="4">
    <source>
        <dbReference type="ARBA" id="ARBA00022989"/>
    </source>
</evidence>
<dbReference type="Pfam" id="PF05739">
    <property type="entry name" value="SNARE"/>
    <property type="match status" value="1"/>
</dbReference>
<evidence type="ECO:0000256" key="3">
    <source>
        <dbReference type="ARBA" id="ARBA00022692"/>
    </source>
</evidence>
<organism evidence="10 11">
    <name type="scientific">Patellaria atrata CBS 101060</name>
    <dbReference type="NCBI Taxonomy" id="1346257"/>
    <lineage>
        <taxon>Eukaryota</taxon>
        <taxon>Fungi</taxon>
        <taxon>Dikarya</taxon>
        <taxon>Ascomycota</taxon>
        <taxon>Pezizomycotina</taxon>
        <taxon>Dothideomycetes</taxon>
        <taxon>Dothideomycetes incertae sedis</taxon>
        <taxon>Patellariales</taxon>
        <taxon>Patellariaceae</taxon>
        <taxon>Patellaria</taxon>
    </lineage>
</organism>
<dbReference type="InterPro" id="IPR045242">
    <property type="entry name" value="Syntaxin"/>
</dbReference>
<dbReference type="PANTHER" id="PTHR19957:SF307">
    <property type="entry name" value="PROTEIN SSO1-RELATED"/>
    <property type="match status" value="1"/>
</dbReference>
<evidence type="ECO:0000256" key="6">
    <source>
        <dbReference type="SAM" id="Coils"/>
    </source>
</evidence>
<evidence type="ECO:0000313" key="10">
    <source>
        <dbReference type="EMBL" id="KAF2838334.1"/>
    </source>
</evidence>
<dbReference type="GO" id="GO:0000149">
    <property type="term" value="F:SNARE binding"/>
    <property type="evidence" value="ECO:0007669"/>
    <property type="project" value="TreeGrafter"/>
</dbReference>
<feature type="compositionally biased region" description="Low complexity" evidence="7">
    <location>
        <begin position="66"/>
        <end position="87"/>
    </location>
</feature>
<dbReference type="Pfam" id="PF00804">
    <property type="entry name" value="Syntaxin"/>
    <property type="match status" value="1"/>
</dbReference>
<evidence type="ECO:0000256" key="5">
    <source>
        <dbReference type="ARBA" id="ARBA00023136"/>
    </source>
</evidence>
<dbReference type="PROSITE" id="PS50192">
    <property type="entry name" value="T_SNARE"/>
    <property type="match status" value="1"/>
</dbReference>
<name>A0A9P4VS99_9PEZI</name>
<dbReference type="AlphaFoldDB" id="A0A9P4VS99"/>
<dbReference type="EMBL" id="MU006097">
    <property type="protein sequence ID" value="KAF2838334.1"/>
    <property type="molecule type" value="Genomic_DNA"/>
</dbReference>
<keyword evidence="3 8" id="KW-0812">Transmembrane</keyword>
<comment type="subcellular location">
    <subcellularLocation>
        <location evidence="1">Membrane</location>
        <topology evidence="1">Single-pass type IV membrane protein</topology>
    </subcellularLocation>
</comment>
<feature type="region of interest" description="Disordered" evidence="7">
    <location>
        <begin position="1"/>
        <end position="87"/>
    </location>
</feature>
<dbReference type="PANTHER" id="PTHR19957">
    <property type="entry name" value="SYNTAXIN"/>
    <property type="match status" value="1"/>
</dbReference>
<dbReference type="GO" id="GO:0006906">
    <property type="term" value="P:vesicle fusion"/>
    <property type="evidence" value="ECO:0007669"/>
    <property type="project" value="TreeGrafter"/>
</dbReference>
<evidence type="ECO:0000259" key="9">
    <source>
        <dbReference type="PROSITE" id="PS50192"/>
    </source>
</evidence>
<sequence length="349" mass="39198">MSYGNYQQYGGNPYGESGENGYGASNPYGGSYTTSNQNIAAPQLTHETSNYSQPSQYSEATPMPTQQQYQQQQQQPSPLQQQQYPQSQPTILSNQDFLARINATKSDIQRLTSQIAEIGTLHQRALSATDSGSSAALEHQVTQTQILNTRIKDQIKALETDAARSGRNVTKDSQVRTLKQTFKAQLEDFQREESEYRKRYQEQIARQYRIVNPEASEDEVAEAARADWGDEGVFQTALKSNRTGHATSVLGAVRARHNDIQKIEQTLLELSQLFAELAEAVVVQEEQIVQTEEQTHQVIDDTEQGNKQLDQGIKSARRARKMKWWLLIVCVLIVAIIALALGLYFGLKK</sequence>
<dbReference type="CDD" id="cd15849">
    <property type="entry name" value="SNARE_Sso1"/>
    <property type="match status" value="1"/>
</dbReference>
<dbReference type="GO" id="GO:0012505">
    <property type="term" value="C:endomembrane system"/>
    <property type="evidence" value="ECO:0007669"/>
    <property type="project" value="TreeGrafter"/>
</dbReference>
<protein>
    <submittedName>
        <fullName evidence="10">t-SNARE</fullName>
    </submittedName>
</protein>
<feature type="compositionally biased region" description="Polar residues" evidence="7">
    <location>
        <begin position="31"/>
        <end position="65"/>
    </location>
</feature>
<dbReference type="Proteomes" id="UP000799429">
    <property type="component" value="Unassembled WGS sequence"/>
</dbReference>
<feature type="coiled-coil region" evidence="6">
    <location>
        <begin position="179"/>
        <end position="206"/>
    </location>
</feature>
<dbReference type="InterPro" id="IPR006011">
    <property type="entry name" value="Syntaxin_N"/>
</dbReference>